<organism evidence="1 2">
    <name type="scientific">Panagrellus redivivus</name>
    <name type="common">Microworm</name>
    <dbReference type="NCBI Taxonomy" id="6233"/>
    <lineage>
        <taxon>Eukaryota</taxon>
        <taxon>Metazoa</taxon>
        <taxon>Ecdysozoa</taxon>
        <taxon>Nematoda</taxon>
        <taxon>Chromadorea</taxon>
        <taxon>Rhabditida</taxon>
        <taxon>Tylenchina</taxon>
        <taxon>Panagrolaimomorpha</taxon>
        <taxon>Panagrolaimoidea</taxon>
        <taxon>Panagrolaimidae</taxon>
        <taxon>Panagrellus</taxon>
    </lineage>
</organism>
<dbReference type="Proteomes" id="UP000492821">
    <property type="component" value="Unassembled WGS sequence"/>
</dbReference>
<protein>
    <submittedName>
        <fullName evidence="2">Uncharacterized protein</fullName>
    </submittedName>
</protein>
<evidence type="ECO:0000313" key="1">
    <source>
        <dbReference type="Proteomes" id="UP000492821"/>
    </source>
</evidence>
<dbReference type="AlphaFoldDB" id="A0A7E4V4V8"/>
<sequence length="71" mass="7856">MQARKACGEMTSSRWRKRVDQGMGFVSSGFVAEDRQGTVKRLAACCGMVHANHSVFLNSSTLVTFNFLNVQ</sequence>
<dbReference type="WBParaSite" id="Pan_g16631.t1">
    <property type="protein sequence ID" value="Pan_g16631.t1"/>
    <property type="gene ID" value="Pan_g16631"/>
</dbReference>
<keyword evidence="1" id="KW-1185">Reference proteome</keyword>
<reference evidence="2" key="2">
    <citation type="submission" date="2020-10" db="UniProtKB">
        <authorList>
            <consortium name="WormBaseParasite"/>
        </authorList>
    </citation>
    <scope>IDENTIFICATION</scope>
</reference>
<proteinExistence type="predicted"/>
<name>A0A7E4V4V8_PANRE</name>
<reference evidence="1" key="1">
    <citation type="journal article" date="2013" name="Genetics">
        <title>The draft genome and transcriptome of Panagrellus redivivus are shaped by the harsh demands of a free-living lifestyle.</title>
        <authorList>
            <person name="Srinivasan J."/>
            <person name="Dillman A.R."/>
            <person name="Macchietto M.G."/>
            <person name="Heikkinen L."/>
            <person name="Lakso M."/>
            <person name="Fracchia K.M."/>
            <person name="Antoshechkin I."/>
            <person name="Mortazavi A."/>
            <person name="Wong G."/>
            <person name="Sternberg P.W."/>
        </authorList>
    </citation>
    <scope>NUCLEOTIDE SEQUENCE [LARGE SCALE GENOMIC DNA]</scope>
    <source>
        <strain evidence="1">MT8872</strain>
    </source>
</reference>
<evidence type="ECO:0000313" key="2">
    <source>
        <dbReference type="WBParaSite" id="Pan_g16631.t1"/>
    </source>
</evidence>
<accession>A0A7E4V4V8</accession>